<protein>
    <recommendedName>
        <fullName evidence="5">Carbohydrate esterase family 16 protein</fullName>
    </recommendedName>
</protein>
<feature type="signal peptide" evidence="2">
    <location>
        <begin position="1"/>
        <end position="23"/>
    </location>
</feature>
<evidence type="ECO:0008006" key="5">
    <source>
        <dbReference type="Google" id="ProtNLM"/>
    </source>
</evidence>
<evidence type="ECO:0000313" key="4">
    <source>
        <dbReference type="Proteomes" id="UP001320420"/>
    </source>
</evidence>
<keyword evidence="4" id="KW-1185">Reference proteome</keyword>
<evidence type="ECO:0000256" key="1">
    <source>
        <dbReference type="ARBA" id="ARBA00022729"/>
    </source>
</evidence>
<dbReference type="PANTHER" id="PTHR45642">
    <property type="entry name" value="GDSL ESTERASE/LIPASE EXL3"/>
    <property type="match status" value="1"/>
</dbReference>
<keyword evidence="1 2" id="KW-0732">Signal</keyword>
<name>A0AAN9UNQ6_9PEZI</name>
<evidence type="ECO:0000256" key="2">
    <source>
        <dbReference type="SAM" id="SignalP"/>
    </source>
</evidence>
<dbReference type="InterPro" id="IPR050592">
    <property type="entry name" value="GDSL_lipolytic_enzyme"/>
</dbReference>
<dbReference type="AlphaFoldDB" id="A0AAN9UNQ6"/>
<dbReference type="GO" id="GO:0016788">
    <property type="term" value="F:hydrolase activity, acting on ester bonds"/>
    <property type="evidence" value="ECO:0007669"/>
    <property type="project" value="InterPro"/>
</dbReference>
<gene>
    <name evidence="3" type="ORF">SLS62_008004</name>
</gene>
<proteinExistence type="predicted"/>
<dbReference type="PANTHER" id="PTHR45642:SF139">
    <property type="entry name" value="SGNH HYDROLASE-TYPE ESTERASE DOMAIN-CONTAINING PROTEIN"/>
    <property type="match status" value="1"/>
</dbReference>
<organism evidence="3 4">
    <name type="scientific">Diatrype stigma</name>
    <dbReference type="NCBI Taxonomy" id="117547"/>
    <lineage>
        <taxon>Eukaryota</taxon>
        <taxon>Fungi</taxon>
        <taxon>Dikarya</taxon>
        <taxon>Ascomycota</taxon>
        <taxon>Pezizomycotina</taxon>
        <taxon>Sordariomycetes</taxon>
        <taxon>Xylariomycetidae</taxon>
        <taxon>Xylariales</taxon>
        <taxon>Diatrypaceae</taxon>
        <taxon>Diatrype</taxon>
    </lineage>
</organism>
<dbReference type="Gene3D" id="3.40.50.1110">
    <property type="entry name" value="SGNH hydrolase"/>
    <property type="match status" value="1"/>
</dbReference>
<dbReference type="Pfam" id="PF00657">
    <property type="entry name" value="Lipase_GDSL"/>
    <property type="match status" value="1"/>
</dbReference>
<accession>A0AAN9UNQ6</accession>
<dbReference type="CDD" id="cd01846">
    <property type="entry name" value="fatty_acyltransferase_like"/>
    <property type="match status" value="1"/>
</dbReference>
<comment type="caution">
    <text evidence="3">The sequence shown here is derived from an EMBL/GenBank/DDBJ whole genome shotgun (WGS) entry which is preliminary data.</text>
</comment>
<feature type="chain" id="PRO_5042966299" description="Carbohydrate esterase family 16 protein" evidence="2">
    <location>
        <begin position="24"/>
        <end position="293"/>
    </location>
</feature>
<sequence length="293" mass="31736">MRSFLQGLLPLAVVSFFIYPSNAQTGAKYLMVFGDSYSTTGSWFDGDKPSASNPLGNPSMPGQTTSGGLNWVGQIASKLNTTLMLAYDFAVSGATTDKELVDTYASACYDDQVDTFHSNLASKPAYAPWTAESALAAVWVGINDVGENFWDRTATPIDTILDRYFELLQVLYDDGIRNFVLLTIPPFDKAPVMIGQAETDLAQLRSDIDEYNAQISERLTAFKSANSGTTGQVFDTASYFETAISDPGAYGAPDATCYNSDGVSCLWYDNYHPGQAIHELLARGLGDALSSFI</sequence>
<dbReference type="InterPro" id="IPR036514">
    <property type="entry name" value="SGNH_hydro_sf"/>
</dbReference>
<dbReference type="Proteomes" id="UP001320420">
    <property type="component" value="Unassembled WGS sequence"/>
</dbReference>
<dbReference type="SUPFAM" id="SSF52266">
    <property type="entry name" value="SGNH hydrolase"/>
    <property type="match status" value="1"/>
</dbReference>
<evidence type="ECO:0000313" key="3">
    <source>
        <dbReference type="EMBL" id="KAK7750012.1"/>
    </source>
</evidence>
<reference evidence="3 4" key="1">
    <citation type="submission" date="2024-02" db="EMBL/GenBank/DDBJ databases">
        <title>De novo assembly and annotation of 12 fungi associated with fruit tree decline syndrome in Ontario, Canada.</title>
        <authorList>
            <person name="Sulman M."/>
            <person name="Ellouze W."/>
            <person name="Ilyukhin E."/>
        </authorList>
    </citation>
    <scope>NUCLEOTIDE SEQUENCE [LARGE SCALE GENOMIC DNA]</scope>
    <source>
        <strain evidence="3 4">M11/M66-122</strain>
    </source>
</reference>
<dbReference type="InterPro" id="IPR001087">
    <property type="entry name" value="GDSL"/>
</dbReference>
<dbReference type="EMBL" id="JAKJXP020000071">
    <property type="protein sequence ID" value="KAK7750012.1"/>
    <property type="molecule type" value="Genomic_DNA"/>
</dbReference>